<dbReference type="EMBL" id="CAUYUJ010007347">
    <property type="protein sequence ID" value="CAK0820431.1"/>
    <property type="molecule type" value="Genomic_DNA"/>
</dbReference>
<reference evidence="2" key="1">
    <citation type="submission" date="2023-10" db="EMBL/GenBank/DDBJ databases">
        <authorList>
            <person name="Chen Y."/>
            <person name="Shah S."/>
            <person name="Dougan E. K."/>
            <person name="Thang M."/>
            <person name="Chan C."/>
        </authorList>
    </citation>
    <scope>NUCLEOTIDE SEQUENCE [LARGE SCALE GENOMIC DNA]</scope>
</reference>
<organism evidence="2 3">
    <name type="scientific">Prorocentrum cordatum</name>
    <dbReference type="NCBI Taxonomy" id="2364126"/>
    <lineage>
        <taxon>Eukaryota</taxon>
        <taxon>Sar</taxon>
        <taxon>Alveolata</taxon>
        <taxon>Dinophyceae</taxon>
        <taxon>Prorocentrales</taxon>
        <taxon>Prorocentraceae</taxon>
        <taxon>Prorocentrum</taxon>
    </lineage>
</organism>
<comment type="caution">
    <text evidence="2">The sequence shown here is derived from an EMBL/GenBank/DDBJ whole genome shotgun (WGS) entry which is preliminary data.</text>
</comment>
<keyword evidence="3" id="KW-1185">Reference proteome</keyword>
<accession>A0ABN9RTZ5</accession>
<protein>
    <submittedName>
        <fullName evidence="2">Uncharacterized protein</fullName>
    </submittedName>
</protein>
<feature type="compositionally biased region" description="Pro residues" evidence="1">
    <location>
        <begin position="60"/>
        <end position="75"/>
    </location>
</feature>
<proteinExistence type="predicted"/>
<evidence type="ECO:0000313" key="3">
    <source>
        <dbReference type="Proteomes" id="UP001189429"/>
    </source>
</evidence>
<feature type="region of interest" description="Disordered" evidence="1">
    <location>
        <begin position="45"/>
        <end position="103"/>
    </location>
</feature>
<name>A0ABN9RTZ5_9DINO</name>
<dbReference type="Proteomes" id="UP001189429">
    <property type="component" value="Unassembled WGS sequence"/>
</dbReference>
<gene>
    <name evidence="2" type="ORF">PCOR1329_LOCUS22117</name>
</gene>
<feature type="compositionally biased region" description="Low complexity" evidence="1">
    <location>
        <begin position="84"/>
        <end position="103"/>
    </location>
</feature>
<evidence type="ECO:0000313" key="2">
    <source>
        <dbReference type="EMBL" id="CAK0820431.1"/>
    </source>
</evidence>
<sequence length="156" mass="16477">MHALSERLSERETLVYAELLEVLGERPFGISDQYRQFVTASGNPFTAGMTDGGEGAGESTPPPRRAAPPAPPGPPLRARRGRRPPSLAACRAAPSARGPGPPAALACSSPLVLLVGSPTLPSQFAEALIESFRELLVPLARCRWPNSRCESAQPAL</sequence>
<evidence type="ECO:0000256" key="1">
    <source>
        <dbReference type="SAM" id="MobiDB-lite"/>
    </source>
</evidence>